<protein>
    <submittedName>
        <fullName evidence="2">Uncharacterized protein</fullName>
    </submittedName>
</protein>
<gene>
    <name evidence="2" type="ORF">PoB_000107500</name>
</gene>
<organism evidence="2 3">
    <name type="scientific">Plakobranchus ocellatus</name>
    <dbReference type="NCBI Taxonomy" id="259542"/>
    <lineage>
        <taxon>Eukaryota</taxon>
        <taxon>Metazoa</taxon>
        <taxon>Spiralia</taxon>
        <taxon>Lophotrochozoa</taxon>
        <taxon>Mollusca</taxon>
        <taxon>Gastropoda</taxon>
        <taxon>Heterobranchia</taxon>
        <taxon>Euthyneura</taxon>
        <taxon>Panpulmonata</taxon>
        <taxon>Sacoglossa</taxon>
        <taxon>Placobranchoidea</taxon>
        <taxon>Plakobranchidae</taxon>
        <taxon>Plakobranchus</taxon>
    </lineage>
</organism>
<evidence type="ECO:0000256" key="1">
    <source>
        <dbReference type="SAM" id="MobiDB-lite"/>
    </source>
</evidence>
<dbReference type="Proteomes" id="UP000735302">
    <property type="component" value="Unassembled WGS sequence"/>
</dbReference>
<feature type="region of interest" description="Disordered" evidence="1">
    <location>
        <begin position="20"/>
        <end position="48"/>
    </location>
</feature>
<dbReference type="EMBL" id="BLXT01000140">
    <property type="protein sequence ID" value="GFN74569.1"/>
    <property type="molecule type" value="Genomic_DNA"/>
</dbReference>
<keyword evidence="3" id="KW-1185">Reference proteome</keyword>
<feature type="compositionally biased region" description="Acidic residues" evidence="1">
    <location>
        <begin position="26"/>
        <end position="48"/>
    </location>
</feature>
<dbReference type="AlphaFoldDB" id="A0AAV3XUS4"/>
<proteinExistence type="predicted"/>
<comment type="caution">
    <text evidence="2">The sequence shown here is derived from an EMBL/GenBank/DDBJ whole genome shotgun (WGS) entry which is preliminary data.</text>
</comment>
<reference evidence="2 3" key="1">
    <citation type="journal article" date="2021" name="Elife">
        <title>Chloroplast acquisition without the gene transfer in kleptoplastic sea slugs, Plakobranchus ocellatus.</title>
        <authorList>
            <person name="Maeda T."/>
            <person name="Takahashi S."/>
            <person name="Yoshida T."/>
            <person name="Shimamura S."/>
            <person name="Takaki Y."/>
            <person name="Nagai Y."/>
            <person name="Toyoda A."/>
            <person name="Suzuki Y."/>
            <person name="Arimoto A."/>
            <person name="Ishii H."/>
            <person name="Satoh N."/>
            <person name="Nishiyama T."/>
            <person name="Hasebe M."/>
            <person name="Maruyama T."/>
            <person name="Minagawa J."/>
            <person name="Obokata J."/>
            <person name="Shigenobu S."/>
        </authorList>
    </citation>
    <scope>NUCLEOTIDE SEQUENCE [LARGE SCALE GENOMIC DNA]</scope>
</reference>
<accession>A0AAV3XUS4</accession>
<evidence type="ECO:0000313" key="2">
    <source>
        <dbReference type="EMBL" id="GFN74569.1"/>
    </source>
</evidence>
<sequence>MRTITMRMVMMIRKMEEDGGRRMMDDYENDDDDDDDNDDDDDADGDDEDIAAPLKIYTHLSFLSIGIDFEHRRNNSEMYDLEILDHGSILANVVAKRPFKKDCNAISTPVLYKPRLFSVGGIDVAIVSEIVLEPEEIFLTSVRINYGHTTRLGPKT</sequence>
<evidence type="ECO:0000313" key="3">
    <source>
        <dbReference type="Proteomes" id="UP000735302"/>
    </source>
</evidence>
<name>A0AAV3XUS4_9GAST</name>